<organism evidence="7 8">
    <name type="scientific">Pontivivens nitratireducens</name>
    <dbReference type="NCBI Taxonomy" id="2758038"/>
    <lineage>
        <taxon>Bacteria</taxon>
        <taxon>Pseudomonadati</taxon>
        <taxon>Pseudomonadota</taxon>
        <taxon>Alphaproteobacteria</taxon>
        <taxon>Rhodobacterales</taxon>
        <taxon>Paracoccaceae</taxon>
        <taxon>Pontivivens</taxon>
    </lineage>
</organism>
<dbReference type="InterPro" id="IPR007197">
    <property type="entry name" value="rSAM"/>
</dbReference>
<dbReference type="Pfam" id="PF04055">
    <property type="entry name" value="Radical_SAM"/>
    <property type="match status" value="1"/>
</dbReference>
<gene>
    <name evidence="7" type="ORF">G8E03_10740</name>
</gene>
<dbReference type="Gene3D" id="3.20.20.70">
    <property type="entry name" value="Aldolase class I"/>
    <property type="match status" value="1"/>
</dbReference>
<dbReference type="GO" id="GO:0051536">
    <property type="term" value="F:iron-sulfur cluster binding"/>
    <property type="evidence" value="ECO:0007669"/>
    <property type="project" value="UniProtKB-KW"/>
</dbReference>
<accession>A0A6G7VQD5</accession>
<dbReference type="KEGG" id="mon:G8E03_10740"/>
<protein>
    <submittedName>
        <fullName evidence="7">Radical SAM protein</fullName>
    </submittedName>
</protein>
<evidence type="ECO:0000313" key="8">
    <source>
        <dbReference type="Proteomes" id="UP000500791"/>
    </source>
</evidence>
<dbReference type="InterPro" id="IPR013785">
    <property type="entry name" value="Aldolase_TIM"/>
</dbReference>
<evidence type="ECO:0000256" key="1">
    <source>
        <dbReference type="ARBA" id="ARBA00001966"/>
    </source>
</evidence>
<dbReference type="SFLD" id="SFLDG01067">
    <property type="entry name" value="SPASM/twitch_domain_containing"/>
    <property type="match status" value="1"/>
</dbReference>
<comment type="cofactor">
    <cofactor evidence="1">
        <name>[4Fe-4S] cluster</name>
        <dbReference type="ChEBI" id="CHEBI:49883"/>
    </cofactor>
</comment>
<keyword evidence="5" id="KW-0411">Iron-sulfur</keyword>
<proteinExistence type="predicted"/>
<evidence type="ECO:0000259" key="6">
    <source>
        <dbReference type="Pfam" id="PF04055"/>
    </source>
</evidence>
<sequence>MKAETLWFNTGTLCNIECVNCYIESSPTNDRLEYITADEVSAYLDQIVERKWSVHEIAFTGGEPFMNPQIIEMTRRALSAGFEVLILTNAMRPMMRPRVQEGLRELRDAYPGKLTMRISLDHFRAEMHDEERGKGAYAVTLDGMRWLRDEGFAMAVAGRTLWGDSEADSRAGYAALFDVERFPIDATDPGRTVLFPEMDAQADVPEITTSCWRILNKSPHDVMCSSSRMVVKRKGADSPAVLACTLLPYSPEFELGTTLEEAERPVKLNHPHCAKFCVLGGASCSV</sequence>
<name>A0A6G7VQD5_9RHOB</name>
<dbReference type="CDD" id="cd01335">
    <property type="entry name" value="Radical_SAM"/>
    <property type="match status" value="1"/>
</dbReference>
<dbReference type="GO" id="GO:0046872">
    <property type="term" value="F:metal ion binding"/>
    <property type="evidence" value="ECO:0007669"/>
    <property type="project" value="UniProtKB-KW"/>
</dbReference>
<dbReference type="InterPro" id="IPR050377">
    <property type="entry name" value="Radical_SAM_PqqE_MftC-like"/>
</dbReference>
<evidence type="ECO:0000256" key="3">
    <source>
        <dbReference type="ARBA" id="ARBA00022723"/>
    </source>
</evidence>
<dbReference type="PANTHER" id="PTHR11228:SF7">
    <property type="entry name" value="PQQA PEPTIDE CYCLASE"/>
    <property type="match status" value="1"/>
</dbReference>
<evidence type="ECO:0000313" key="7">
    <source>
        <dbReference type="EMBL" id="QIK42096.1"/>
    </source>
</evidence>
<evidence type="ECO:0000256" key="5">
    <source>
        <dbReference type="ARBA" id="ARBA00023014"/>
    </source>
</evidence>
<dbReference type="PANTHER" id="PTHR11228">
    <property type="entry name" value="RADICAL SAM DOMAIN PROTEIN"/>
    <property type="match status" value="1"/>
</dbReference>
<evidence type="ECO:0000256" key="2">
    <source>
        <dbReference type="ARBA" id="ARBA00022691"/>
    </source>
</evidence>
<keyword evidence="2" id="KW-0949">S-adenosyl-L-methionine</keyword>
<dbReference type="GO" id="GO:0003824">
    <property type="term" value="F:catalytic activity"/>
    <property type="evidence" value="ECO:0007669"/>
    <property type="project" value="InterPro"/>
</dbReference>
<evidence type="ECO:0000256" key="4">
    <source>
        <dbReference type="ARBA" id="ARBA00023004"/>
    </source>
</evidence>
<reference evidence="7 8" key="1">
    <citation type="submission" date="2020-03" db="EMBL/GenBank/DDBJ databases">
        <title>Complete genome sequence of Monaibacterium sp. ALG8 with diverse plasmids.</title>
        <authorList>
            <person name="Sun C."/>
        </authorList>
    </citation>
    <scope>NUCLEOTIDE SEQUENCE [LARGE SCALE GENOMIC DNA]</scope>
    <source>
        <strain evidence="7 8">ALG8</strain>
    </source>
</reference>
<keyword evidence="8" id="KW-1185">Reference proteome</keyword>
<keyword evidence="4" id="KW-0408">Iron</keyword>
<dbReference type="InterPro" id="IPR058240">
    <property type="entry name" value="rSAM_sf"/>
</dbReference>
<dbReference type="SUPFAM" id="SSF102114">
    <property type="entry name" value="Radical SAM enzymes"/>
    <property type="match status" value="1"/>
</dbReference>
<dbReference type="Proteomes" id="UP000500791">
    <property type="component" value="Chromosome"/>
</dbReference>
<dbReference type="AlphaFoldDB" id="A0A6G7VQD5"/>
<dbReference type="SFLD" id="SFLDS00029">
    <property type="entry name" value="Radical_SAM"/>
    <property type="match status" value="1"/>
</dbReference>
<keyword evidence="3" id="KW-0479">Metal-binding</keyword>
<feature type="domain" description="Radical SAM core" evidence="6">
    <location>
        <begin position="9"/>
        <end position="153"/>
    </location>
</feature>
<dbReference type="EMBL" id="CP049811">
    <property type="protein sequence ID" value="QIK42096.1"/>
    <property type="molecule type" value="Genomic_DNA"/>
</dbReference>